<protein>
    <recommendedName>
        <fullName evidence="4 7">Flagellar hook-associated protein 1</fullName>
        <shortName evidence="7">HAP1</shortName>
    </recommendedName>
</protein>
<dbReference type="Pfam" id="PF21158">
    <property type="entry name" value="flgK_1st_1"/>
    <property type="match status" value="1"/>
</dbReference>
<comment type="subcellular location">
    <subcellularLocation>
        <location evidence="1 7">Bacterial flagellum</location>
    </subcellularLocation>
    <subcellularLocation>
        <location evidence="2 7">Secreted</location>
    </subcellularLocation>
</comment>
<dbReference type="SUPFAM" id="SSF64518">
    <property type="entry name" value="Phase 1 flagellin"/>
    <property type="match status" value="1"/>
</dbReference>
<name>A0A4D6Y4R2_9GAMM</name>
<keyword evidence="10" id="KW-0969">Cilium</keyword>
<evidence type="ECO:0000256" key="5">
    <source>
        <dbReference type="ARBA" id="ARBA00022525"/>
    </source>
</evidence>
<dbReference type="GO" id="GO:0009424">
    <property type="term" value="C:bacterial-type flagellum hook"/>
    <property type="evidence" value="ECO:0007669"/>
    <property type="project" value="UniProtKB-UniRule"/>
</dbReference>
<dbReference type="PRINTS" id="PR01005">
    <property type="entry name" value="FLGHOOKAP1"/>
</dbReference>
<dbReference type="InterPro" id="IPR053927">
    <property type="entry name" value="FlgK_helical"/>
</dbReference>
<dbReference type="AlphaFoldDB" id="A0A4D6Y4R2"/>
<dbReference type="GO" id="GO:0044780">
    <property type="term" value="P:bacterial-type flagellum assembly"/>
    <property type="evidence" value="ECO:0007669"/>
    <property type="project" value="InterPro"/>
</dbReference>
<reference evidence="10 11" key="2">
    <citation type="submission" date="2019-05" db="EMBL/GenBank/DDBJ databases">
        <title>Genome evolution of the obligate endosymbiont Buchnera aphidicola.</title>
        <authorList>
            <person name="Moran N.A."/>
        </authorList>
    </citation>
    <scope>NUCLEOTIDE SEQUENCE [LARGE SCALE GENOMIC DNA]</scope>
    <source>
        <strain evidence="10 11">Mst</strain>
    </source>
</reference>
<dbReference type="PANTHER" id="PTHR30033">
    <property type="entry name" value="FLAGELLAR HOOK-ASSOCIATED PROTEIN 1"/>
    <property type="match status" value="1"/>
</dbReference>
<dbReference type="Pfam" id="PF22638">
    <property type="entry name" value="FlgK_D1"/>
    <property type="match status" value="1"/>
</dbReference>
<keyword evidence="10" id="KW-0282">Flagellum</keyword>
<evidence type="ECO:0000313" key="10">
    <source>
        <dbReference type="EMBL" id="QCI24412.1"/>
    </source>
</evidence>
<evidence type="ECO:0000259" key="8">
    <source>
        <dbReference type="Pfam" id="PF21158"/>
    </source>
</evidence>
<keyword evidence="10" id="KW-0966">Cell projection</keyword>
<sequence length="540" mass="62458">MSSILTSAIAGINAIKVMIDSTIKKIDQPDYVNPEKRIFIENTVEESNLSAGVKIKEIYDNYNNFIIDETRKTSVEVTGQETKIEQLLKLENLLCEKSNIFSVLAKELYGQIKNNFLFNKKNVIGKDIEEKLNQIIDSLQDFDNKLIFLEKEIKQEIGNKIKKVNSLINKIHETNLDICCFPIYQLPGRVEDFIKKREHFINELNKLIGITVIKENSNYKVYLNNGICIIDNEKKQNLIELTSNSDSKYISVGYFDDNAGKVKKAEFMIPNGSLGALLRFRREELEHVRNKIGQLTVNFTDSINLYHQIGFDSYGNVGEPMIRISEPQIISHSKHTSSSVVSAKWVSFKFAKDSNYAVFFHNNNWTVTRLLDHEAIPANIKQENNNIFITFDGIELKIQGKPNEKDFYEVKPYLNTLEKLDLLIDKDTPFSFNDDTVKSNMNIVITHNFNEDHIVDQKETIQESYQNFSKSIAYQCNFLEENLPFKEKMIDILNDKKLSMSRNLEQDCKNLNYQQQCYLANSRVLKVAEDIFNEIVECYS</sequence>
<evidence type="ECO:0000256" key="3">
    <source>
        <dbReference type="ARBA" id="ARBA00009677"/>
    </source>
</evidence>
<evidence type="ECO:0000256" key="6">
    <source>
        <dbReference type="ARBA" id="ARBA00023143"/>
    </source>
</evidence>
<feature type="domain" description="Flagellar hook-associated protein FlgK helical" evidence="9">
    <location>
        <begin position="90"/>
        <end position="321"/>
    </location>
</feature>
<evidence type="ECO:0000256" key="2">
    <source>
        <dbReference type="ARBA" id="ARBA00004613"/>
    </source>
</evidence>
<evidence type="ECO:0000259" key="9">
    <source>
        <dbReference type="Pfam" id="PF22638"/>
    </source>
</evidence>
<dbReference type="EMBL" id="CP034861">
    <property type="protein sequence ID" value="QCI24412.1"/>
    <property type="molecule type" value="Genomic_DNA"/>
</dbReference>
<feature type="domain" description="Flagellar hook-associated protein 1 D2-like" evidence="8">
    <location>
        <begin position="331"/>
        <end position="412"/>
    </location>
</feature>
<dbReference type="GO" id="GO:0005576">
    <property type="term" value="C:extracellular region"/>
    <property type="evidence" value="ECO:0007669"/>
    <property type="project" value="UniProtKB-SubCell"/>
</dbReference>
<gene>
    <name evidence="7" type="primary">flgK</name>
    <name evidence="10" type="ORF">D9V75_01665</name>
</gene>
<dbReference type="Proteomes" id="UP000298673">
    <property type="component" value="Chromosome"/>
</dbReference>
<accession>A0A4D6Y4R2</accession>
<dbReference type="OrthoDB" id="9802553at2"/>
<reference evidence="10 11" key="1">
    <citation type="submission" date="2018-12" db="EMBL/GenBank/DDBJ databases">
        <authorList>
            <person name="Chong R.A."/>
        </authorList>
    </citation>
    <scope>NUCLEOTIDE SEQUENCE [LARGE SCALE GENOMIC DNA]</scope>
    <source>
        <strain evidence="10 11">Mst</strain>
    </source>
</reference>
<evidence type="ECO:0000256" key="1">
    <source>
        <dbReference type="ARBA" id="ARBA00004365"/>
    </source>
</evidence>
<organism evidence="10 11">
    <name type="scientific">Buchnera aphidicola</name>
    <name type="common">Muscaphis stroyani</name>
    <dbReference type="NCBI Taxonomy" id="1241869"/>
    <lineage>
        <taxon>Bacteria</taxon>
        <taxon>Pseudomonadati</taxon>
        <taxon>Pseudomonadota</taxon>
        <taxon>Gammaproteobacteria</taxon>
        <taxon>Enterobacterales</taxon>
        <taxon>Erwiniaceae</taxon>
        <taxon>Buchnera</taxon>
    </lineage>
</organism>
<dbReference type="RefSeq" id="WP_158343628.1">
    <property type="nucleotide sequence ID" value="NZ_CP034861.1"/>
</dbReference>
<keyword evidence="6 7" id="KW-0975">Bacterial flagellum</keyword>
<dbReference type="PANTHER" id="PTHR30033:SF2">
    <property type="entry name" value="FLAGELLAR HOOK PROTEIN"/>
    <property type="match status" value="1"/>
</dbReference>
<evidence type="ECO:0000256" key="7">
    <source>
        <dbReference type="RuleBase" id="RU362065"/>
    </source>
</evidence>
<keyword evidence="5 7" id="KW-0964">Secreted</keyword>
<proteinExistence type="inferred from homology"/>
<comment type="similarity">
    <text evidence="3 7">Belongs to the flagella basal body rod proteins family.</text>
</comment>
<evidence type="ECO:0000256" key="4">
    <source>
        <dbReference type="ARBA" id="ARBA00016244"/>
    </source>
</evidence>
<dbReference type="InterPro" id="IPR002371">
    <property type="entry name" value="FlgK"/>
</dbReference>
<dbReference type="GO" id="GO:0005198">
    <property type="term" value="F:structural molecule activity"/>
    <property type="evidence" value="ECO:0007669"/>
    <property type="project" value="UniProtKB-UniRule"/>
</dbReference>
<evidence type="ECO:0000313" key="11">
    <source>
        <dbReference type="Proteomes" id="UP000298673"/>
    </source>
</evidence>
<dbReference type="InterPro" id="IPR049119">
    <property type="entry name" value="FlgK_D2-like"/>
</dbReference>